<keyword evidence="3" id="KW-1185">Reference proteome</keyword>
<dbReference type="Proteomes" id="UP000694843">
    <property type="component" value="Unplaced"/>
</dbReference>
<dbReference type="OrthoDB" id="423589at2759"/>
<accession>A0A8B7PGC3</accession>
<proteinExistence type="predicted"/>
<dbReference type="RefSeq" id="XP_018025198.1">
    <property type="nucleotide sequence ID" value="XM_018169709.2"/>
</dbReference>
<organism evidence="3 4">
    <name type="scientific">Hyalella azteca</name>
    <name type="common">Amphipod</name>
    <dbReference type="NCBI Taxonomy" id="294128"/>
    <lineage>
        <taxon>Eukaryota</taxon>
        <taxon>Metazoa</taxon>
        <taxon>Ecdysozoa</taxon>
        <taxon>Arthropoda</taxon>
        <taxon>Crustacea</taxon>
        <taxon>Multicrustacea</taxon>
        <taxon>Malacostraca</taxon>
        <taxon>Eumalacostraca</taxon>
        <taxon>Peracarida</taxon>
        <taxon>Amphipoda</taxon>
        <taxon>Senticaudata</taxon>
        <taxon>Talitrida</taxon>
        <taxon>Talitroidea</taxon>
        <taxon>Hyalellidae</taxon>
        <taxon>Hyalella</taxon>
    </lineage>
</organism>
<name>A0A8B7PGC3_HYAAZ</name>
<dbReference type="InterPro" id="IPR038645">
    <property type="entry name" value="TTC5_OB_sf"/>
</dbReference>
<feature type="compositionally biased region" description="Low complexity" evidence="1">
    <location>
        <begin position="602"/>
        <end position="615"/>
    </location>
</feature>
<reference evidence="4" key="1">
    <citation type="submission" date="2025-08" db="UniProtKB">
        <authorList>
            <consortium name="RefSeq"/>
        </authorList>
    </citation>
    <scope>IDENTIFICATION</scope>
    <source>
        <tissue evidence="4">Whole organism</tissue>
    </source>
</reference>
<dbReference type="Gene3D" id="2.40.50.550">
    <property type="match status" value="1"/>
</dbReference>
<feature type="compositionally biased region" description="Polar residues" evidence="1">
    <location>
        <begin position="522"/>
        <end position="534"/>
    </location>
</feature>
<dbReference type="AlphaFoldDB" id="A0A8B7PGC3"/>
<evidence type="ECO:0000313" key="3">
    <source>
        <dbReference type="Proteomes" id="UP000694843"/>
    </source>
</evidence>
<feature type="compositionally biased region" description="Basic and acidic residues" evidence="1">
    <location>
        <begin position="468"/>
        <end position="490"/>
    </location>
</feature>
<sequence length="746" mass="80498">ANVDSVYALRDEFVTKRGLSAAPLRDAAVEAYMKETLTQLDSLAQHSELQSGASLGRVCYERGRLLSVCPGQEAQAEQYLGRASKFNIPGAWTLLGECLYNRGDLAGATTCFNRTLTSGEDKVALRNLSMLMRAMPATTPQQRENNINKGVEYARRAVKQDPADGRSWMVLGNALLSAFFAVHANTTTLQACRAAYARAEQDKNASVLPELHYSKFQVWWYEEQYSAALASIRTACLLEPSWQECRAKLQHSTTFLRSLVAMVAKHGQLNPKRVSNISKSIKSIHLGPYERGGTALTNDVQPQLVTFQQLKPGTNTDKIVQGIVASTLVPESGIPFVMCLVDAEGTCLPVTVYNWAPGSEVKIGDAVAVLAPVLRIQILERACLNDSVELPNGETLDLKQQEIRPSANEDYLEMPTLKNLNVEADEKEALEGTSSRRKSTSKSEFGAVKLKADDASKSDGVTVVENKNSNEESACDRTKSDDANDSKCSEVIDESSAMSCDDQPCVEAEITRKDTTPLKSIKGNTLASVSPGSSESRKRTSAGRRLPADGSSGKANLKNLNKLSKTDGSKKTNDGTPSKTAAYLPSSSDKKTQIAAENKNKSSSTVSSASRNITSRINATETRAKISPKKQTKNDAKIQAPTNSLVNKNLGISGNRGTNSDRSGKPIRSGAGTSNNSSNVASNNRITGRAKPGRGKSATETSEEPSAKIELRNIRVVAPVMLVVNKRQVTSGQVAASYIVSQNKPE</sequence>
<feature type="region of interest" description="Disordered" evidence="1">
    <location>
        <begin position="456"/>
        <end position="707"/>
    </location>
</feature>
<dbReference type="Gene3D" id="1.25.40.10">
    <property type="entry name" value="Tetratricopeptide repeat domain"/>
    <property type="match status" value="1"/>
</dbReference>
<feature type="non-terminal residue" evidence="4">
    <location>
        <position position="1"/>
    </location>
</feature>
<evidence type="ECO:0000313" key="4">
    <source>
        <dbReference type="RefSeq" id="XP_018025198.1"/>
    </source>
</evidence>
<dbReference type="GeneID" id="108680803"/>
<dbReference type="InterPro" id="IPR011990">
    <property type="entry name" value="TPR-like_helical_dom_sf"/>
</dbReference>
<dbReference type="SUPFAM" id="SSF81901">
    <property type="entry name" value="HCP-like"/>
    <property type="match status" value="1"/>
</dbReference>
<feature type="compositionally biased region" description="Low complexity" evidence="1">
    <location>
        <begin position="669"/>
        <end position="684"/>
    </location>
</feature>
<gene>
    <name evidence="4" type="primary">LOC108680803</name>
</gene>
<protein>
    <submittedName>
        <fullName evidence="4">Tetratricopeptide repeat protein 5</fullName>
    </submittedName>
</protein>
<feature type="domain" description="Tetratricopeptide repeat protein 5 OB fold" evidence="2">
    <location>
        <begin position="304"/>
        <end position="376"/>
    </location>
</feature>
<feature type="compositionally biased region" description="Basic and acidic residues" evidence="1">
    <location>
        <begin position="564"/>
        <end position="573"/>
    </location>
</feature>
<dbReference type="InterPro" id="IPR032076">
    <property type="entry name" value="TTC5_OB"/>
</dbReference>
<dbReference type="KEGG" id="hazt:108680803"/>
<feature type="compositionally biased region" description="Polar residues" evidence="1">
    <location>
        <begin position="640"/>
        <end position="661"/>
    </location>
</feature>
<evidence type="ECO:0000256" key="1">
    <source>
        <dbReference type="SAM" id="MobiDB-lite"/>
    </source>
</evidence>
<dbReference type="Pfam" id="PF16669">
    <property type="entry name" value="TTC5_OB"/>
    <property type="match status" value="1"/>
</dbReference>
<evidence type="ECO:0000259" key="2">
    <source>
        <dbReference type="Pfam" id="PF16669"/>
    </source>
</evidence>
<feature type="compositionally biased region" description="Low complexity" evidence="1">
    <location>
        <begin position="551"/>
        <end position="563"/>
    </location>
</feature>